<comment type="caution">
    <text evidence="1">The sequence shown here is derived from an EMBL/GenBank/DDBJ whole genome shotgun (WGS) entry which is preliminary data.</text>
</comment>
<dbReference type="EMBL" id="SMCQ01000004">
    <property type="protein sequence ID" value="TCW01280.1"/>
    <property type="molecule type" value="Genomic_DNA"/>
</dbReference>
<sequence>MRIHKIDLSSIEFNYCSYSKELYDSIVRIGFSFPIAVYQNGDYYQCVDGHKRLSALTDILKDNPHYKRGREVCIVIKNNDNIRSNDCWRGRNTH</sequence>
<dbReference type="RefSeq" id="WP_066449535.1">
    <property type="nucleotide sequence ID" value="NZ_JANKBF010000006.1"/>
</dbReference>
<dbReference type="Proteomes" id="UP000295515">
    <property type="component" value="Unassembled WGS sequence"/>
</dbReference>
<evidence type="ECO:0000313" key="1">
    <source>
        <dbReference type="EMBL" id="TCW01280.1"/>
    </source>
</evidence>
<dbReference type="InterPro" id="IPR036086">
    <property type="entry name" value="ParB/Sulfiredoxin_sf"/>
</dbReference>
<evidence type="ECO:0000313" key="2">
    <source>
        <dbReference type="Proteomes" id="UP000295515"/>
    </source>
</evidence>
<protein>
    <recommendedName>
        <fullName evidence="3">ParB-like nuclease family protein</fullName>
    </recommendedName>
</protein>
<keyword evidence="2" id="KW-1185">Reference proteome</keyword>
<gene>
    <name evidence="1" type="ORF">EDD60_10498</name>
</gene>
<dbReference type="Gene3D" id="3.90.1530.30">
    <property type="match status" value="1"/>
</dbReference>
<accession>A0A4R3Z8S4</accession>
<proteinExistence type="predicted"/>
<evidence type="ECO:0008006" key="3">
    <source>
        <dbReference type="Google" id="ProtNLM"/>
    </source>
</evidence>
<dbReference type="GeneID" id="98914792"/>
<organism evidence="1 2">
    <name type="scientific">Longibaculum muris</name>
    <dbReference type="NCBI Taxonomy" id="1796628"/>
    <lineage>
        <taxon>Bacteria</taxon>
        <taxon>Bacillati</taxon>
        <taxon>Bacillota</taxon>
        <taxon>Erysipelotrichia</taxon>
        <taxon>Erysipelotrichales</taxon>
        <taxon>Coprobacillaceae</taxon>
        <taxon>Longibaculum</taxon>
    </lineage>
</organism>
<dbReference type="AlphaFoldDB" id="A0A4R3Z8S4"/>
<reference evidence="1 2" key="1">
    <citation type="submission" date="2019-03" db="EMBL/GenBank/DDBJ databases">
        <title>Genomic Encyclopedia of Type Strains, Phase IV (KMG-IV): sequencing the most valuable type-strain genomes for metagenomic binning, comparative biology and taxonomic classification.</title>
        <authorList>
            <person name="Goeker M."/>
        </authorList>
    </citation>
    <scope>NUCLEOTIDE SEQUENCE [LARGE SCALE GENOMIC DNA]</scope>
    <source>
        <strain evidence="1 2">DSM 29487</strain>
    </source>
</reference>
<dbReference type="SUPFAM" id="SSF110849">
    <property type="entry name" value="ParB/Sulfiredoxin"/>
    <property type="match status" value="1"/>
</dbReference>
<name>A0A4R3Z8S4_9FIRM</name>